<protein>
    <submittedName>
        <fullName evidence="6">Rhizopine-binding protein</fullName>
    </submittedName>
</protein>
<feature type="signal peptide" evidence="4">
    <location>
        <begin position="1"/>
        <end position="21"/>
    </location>
</feature>
<dbReference type="Gene3D" id="3.40.50.2300">
    <property type="match status" value="2"/>
</dbReference>
<reference evidence="6" key="2">
    <citation type="submission" date="2020-09" db="EMBL/GenBank/DDBJ databases">
        <authorList>
            <person name="Sun Q."/>
            <person name="Zhou Y."/>
        </authorList>
    </citation>
    <scope>NUCLEOTIDE SEQUENCE</scope>
    <source>
        <strain evidence="6">CGMCC 1.15367</strain>
    </source>
</reference>
<dbReference type="InterPro" id="IPR028082">
    <property type="entry name" value="Peripla_BP_I"/>
</dbReference>
<feature type="chain" id="PRO_5037939095" evidence="4">
    <location>
        <begin position="22"/>
        <end position="309"/>
    </location>
</feature>
<evidence type="ECO:0000256" key="1">
    <source>
        <dbReference type="ARBA" id="ARBA00004196"/>
    </source>
</evidence>
<comment type="caution">
    <text evidence="6">The sequence shown here is derived from an EMBL/GenBank/DDBJ whole genome shotgun (WGS) entry which is preliminary data.</text>
</comment>
<sequence length="309" mass="32451">MKRLIASLVLALAASSAPAGATTVGVSISKSDTFIKIVSKSIESRAAATSGVTLKLENADGDVARQLQTVKDLVAAKVDALVVMPVDGDTGPVISKLASDAGIPLVYVNSEPVNIDSLAKGQSYVGSDERDSGTLETREICRRLGGKGDVVVMMGELQHFAARRRTDDVAEVLATPDCKGIRVVERQSANWSRPQAEKQMNEWLQAGVKFDGVIANNDDMALGAIRALKAAGYSMDRLVVGGVDATADALGAMKDGDLDVTIFQNARGQGETALDTAVKLAGGADMPTKIYIPFELVTAENLANYAARN</sequence>
<dbReference type="RefSeq" id="WP_188913223.1">
    <property type="nucleotide sequence ID" value="NZ_BMIQ01000012.1"/>
</dbReference>
<proteinExistence type="inferred from homology"/>
<evidence type="ECO:0000256" key="4">
    <source>
        <dbReference type="SAM" id="SignalP"/>
    </source>
</evidence>
<dbReference type="Proteomes" id="UP000644699">
    <property type="component" value="Unassembled WGS sequence"/>
</dbReference>
<organism evidence="6 7">
    <name type="scientific">Aureimonas endophytica</name>
    <dbReference type="NCBI Taxonomy" id="2027858"/>
    <lineage>
        <taxon>Bacteria</taxon>
        <taxon>Pseudomonadati</taxon>
        <taxon>Pseudomonadota</taxon>
        <taxon>Alphaproteobacteria</taxon>
        <taxon>Hyphomicrobiales</taxon>
        <taxon>Aurantimonadaceae</taxon>
        <taxon>Aureimonas</taxon>
    </lineage>
</organism>
<name>A0A917EED5_9HYPH</name>
<dbReference type="SUPFAM" id="SSF53822">
    <property type="entry name" value="Periplasmic binding protein-like I"/>
    <property type="match status" value="1"/>
</dbReference>
<evidence type="ECO:0000313" key="7">
    <source>
        <dbReference type="Proteomes" id="UP000644699"/>
    </source>
</evidence>
<reference evidence="6" key="1">
    <citation type="journal article" date="2014" name="Int. J. Syst. Evol. Microbiol.">
        <title>Complete genome sequence of Corynebacterium casei LMG S-19264T (=DSM 44701T), isolated from a smear-ripened cheese.</title>
        <authorList>
            <consortium name="US DOE Joint Genome Institute (JGI-PGF)"/>
            <person name="Walter F."/>
            <person name="Albersmeier A."/>
            <person name="Kalinowski J."/>
            <person name="Ruckert C."/>
        </authorList>
    </citation>
    <scope>NUCLEOTIDE SEQUENCE</scope>
    <source>
        <strain evidence="6">CGMCC 1.15367</strain>
    </source>
</reference>
<dbReference type="GO" id="GO:0030313">
    <property type="term" value="C:cell envelope"/>
    <property type="evidence" value="ECO:0007669"/>
    <property type="project" value="UniProtKB-SubCell"/>
</dbReference>
<comment type="subcellular location">
    <subcellularLocation>
        <location evidence="1">Cell envelope</location>
    </subcellularLocation>
</comment>
<dbReference type="InterPro" id="IPR025997">
    <property type="entry name" value="SBP_2_dom"/>
</dbReference>
<feature type="domain" description="Periplasmic binding protein" evidence="5">
    <location>
        <begin position="29"/>
        <end position="283"/>
    </location>
</feature>
<dbReference type="PANTHER" id="PTHR46847">
    <property type="entry name" value="D-ALLOSE-BINDING PERIPLASMIC PROTEIN-RELATED"/>
    <property type="match status" value="1"/>
</dbReference>
<accession>A0A917EED5</accession>
<keyword evidence="3 4" id="KW-0732">Signal</keyword>
<evidence type="ECO:0000256" key="2">
    <source>
        <dbReference type="ARBA" id="ARBA00007639"/>
    </source>
</evidence>
<dbReference type="GO" id="GO:0030246">
    <property type="term" value="F:carbohydrate binding"/>
    <property type="evidence" value="ECO:0007669"/>
    <property type="project" value="UniProtKB-ARBA"/>
</dbReference>
<dbReference type="PANTHER" id="PTHR46847:SF1">
    <property type="entry name" value="D-ALLOSE-BINDING PERIPLASMIC PROTEIN-RELATED"/>
    <property type="match status" value="1"/>
</dbReference>
<evidence type="ECO:0000313" key="6">
    <source>
        <dbReference type="EMBL" id="GGE23688.1"/>
    </source>
</evidence>
<keyword evidence="7" id="KW-1185">Reference proteome</keyword>
<comment type="similarity">
    <text evidence="2">Belongs to the bacterial solute-binding protein 2 family.</text>
</comment>
<evidence type="ECO:0000259" key="5">
    <source>
        <dbReference type="Pfam" id="PF13407"/>
    </source>
</evidence>
<gene>
    <name evidence="6" type="ORF">GCM10011390_48900</name>
</gene>
<evidence type="ECO:0000256" key="3">
    <source>
        <dbReference type="ARBA" id="ARBA00022729"/>
    </source>
</evidence>
<dbReference type="AlphaFoldDB" id="A0A917EED5"/>
<dbReference type="EMBL" id="BMIQ01000012">
    <property type="protein sequence ID" value="GGE23688.1"/>
    <property type="molecule type" value="Genomic_DNA"/>
</dbReference>
<dbReference type="Pfam" id="PF13407">
    <property type="entry name" value="Peripla_BP_4"/>
    <property type="match status" value="1"/>
</dbReference>